<comment type="catalytic activity">
    <reaction evidence="9">
        <text>[(1-&gt;4)-N-acetyl-beta-D-glucosaminyl](n) + UDP-N-acetyl-alpha-D-glucosamine = [(1-&gt;4)-N-acetyl-beta-D-glucosaminyl](n+1) + UDP + H(+)</text>
        <dbReference type="Rhea" id="RHEA:16637"/>
        <dbReference type="Rhea" id="RHEA-COMP:9593"/>
        <dbReference type="Rhea" id="RHEA-COMP:9595"/>
        <dbReference type="ChEBI" id="CHEBI:15378"/>
        <dbReference type="ChEBI" id="CHEBI:17029"/>
        <dbReference type="ChEBI" id="CHEBI:57705"/>
        <dbReference type="ChEBI" id="CHEBI:58223"/>
        <dbReference type="EC" id="2.4.1.16"/>
    </reaction>
</comment>
<keyword evidence="6" id="KW-0812">Transmembrane</keyword>
<dbReference type="OrthoDB" id="3050913at2759"/>
<comment type="caution">
    <text evidence="10">The sequence shown here is derived from an EMBL/GenBank/DDBJ whole genome shotgun (WGS) entry which is preliminary data.</text>
</comment>
<feature type="non-terminal residue" evidence="10">
    <location>
        <position position="68"/>
    </location>
</feature>
<gene>
    <name evidence="10" type="ORF">RFULGI_LOCUS19896</name>
</gene>
<keyword evidence="8 9" id="KW-0961">Cell wall biogenesis/degradation</keyword>
<evidence type="ECO:0000256" key="5">
    <source>
        <dbReference type="ARBA" id="ARBA00022679"/>
    </source>
</evidence>
<keyword evidence="5 9" id="KW-0808">Transferase</keyword>
<evidence type="ECO:0000256" key="7">
    <source>
        <dbReference type="ARBA" id="ARBA00023136"/>
    </source>
</evidence>
<organism evidence="10 11">
    <name type="scientific">Racocetra fulgida</name>
    <dbReference type="NCBI Taxonomy" id="60492"/>
    <lineage>
        <taxon>Eukaryota</taxon>
        <taxon>Fungi</taxon>
        <taxon>Fungi incertae sedis</taxon>
        <taxon>Mucoromycota</taxon>
        <taxon>Glomeromycotina</taxon>
        <taxon>Glomeromycetes</taxon>
        <taxon>Diversisporales</taxon>
        <taxon>Gigasporaceae</taxon>
        <taxon>Racocetra</taxon>
    </lineage>
</organism>
<sequence>LPDAFSAYRYKALMNGPLVLYLKGKTLHSSGVTKTGIFEANMYLAEDCILSLELIIKKHESWKLKYIK</sequence>
<comment type="function">
    <text evidence="9">Polymerizes chitin, a structural polymer of the cell wall and septum, by transferring the sugar moiety of UDP-GlcNAc to the non-reducing end of the growing chitin polymer.</text>
</comment>
<proteinExistence type="inferred from homology"/>
<keyword evidence="7" id="KW-0472">Membrane</keyword>
<dbReference type="InterPro" id="IPR004835">
    <property type="entry name" value="Chitin_synth"/>
</dbReference>
<evidence type="ECO:0000256" key="9">
    <source>
        <dbReference type="RuleBase" id="RU366040"/>
    </source>
</evidence>
<dbReference type="Pfam" id="PF01644">
    <property type="entry name" value="Chitin_synth_1"/>
    <property type="match status" value="1"/>
</dbReference>
<dbReference type="AlphaFoldDB" id="A0A9N9KD89"/>
<dbReference type="GO" id="GO:0004100">
    <property type="term" value="F:chitin synthase activity"/>
    <property type="evidence" value="ECO:0007669"/>
    <property type="project" value="UniProtKB-EC"/>
</dbReference>
<protein>
    <recommendedName>
        <fullName evidence="2 9">Chitin synthase</fullName>
        <ecNumber evidence="2 9">2.4.1.16</ecNumber>
    </recommendedName>
</protein>
<dbReference type="PANTHER" id="PTHR22914:SF9">
    <property type="entry name" value="CHITIN SYNTHASE 1"/>
    <property type="match status" value="1"/>
</dbReference>
<evidence type="ECO:0000256" key="3">
    <source>
        <dbReference type="ARBA" id="ARBA00022475"/>
    </source>
</evidence>
<evidence type="ECO:0000256" key="2">
    <source>
        <dbReference type="ARBA" id="ARBA00012543"/>
    </source>
</evidence>
<dbReference type="GO" id="GO:0005886">
    <property type="term" value="C:plasma membrane"/>
    <property type="evidence" value="ECO:0007669"/>
    <property type="project" value="UniProtKB-SubCell"/>
</dbReference>
<keyword evidence="3 9" id="KW-1003">Cell membrane</keyword>
<keyword evidence="4 9" id="KW-0328">Glycosyltransferase</keyword>
<evidence type="ECO:0000256" key="1">
    <source>
        <dbReference type="ARBA" id="ARBA00004651"/>
    </source>
</evidence>
<dbReference type="EC" id="2.4.1.16" evidence="2 9"/>
<evidence type="ECO:0000256" key="4">
    <source>
        <dbReference type="ARBA" id="ARBA00022676"/>
    </source>
</evidence>
<comment type="subcellular location">
    <subcellularLocation>
        <location evidence="1 9">Cell membrane</location>
        <topology evidence="1 9">Multi-pass membrane protein</topology>
    </subcellularLocation>
</comment>
<evidence type="ECO:0000313" key="11">
    <source>
        <dbReference type="Proteomes" id="UP000789396"/>
    </source>
</evidence>
<feature type="non-terminal residue" evidence="10">
    <location>
        <position position="1"/>
    </location>
</feature>
<evidence type="ECO:0000313" key="10">
    <source>
        <dbReference type="EMBL" id="CAG8824136.1"/>
    </source>
</evidence>
<evidence type="ECO:0000256" key="8">
    <source>
        <dbReference type="ARBA" id="ARBA00023316"/>
    </source>
</evidence>
<dbReference type="GO" id="GO:0071555">
    <property type="term" value="P:cell wall organization"/>
    <property type="evidence" value="ECO:0007669"/>
    <property type="project" value="UniProtKB-KW"/>
</dbReference>
<evidence type="ECO:0000256" key="6">
    <source>
        <dbReference type="ARBA" id="ARBA00022692"/>
    </source>
</evidence>
<dbReference type="GO" id="GO:0030428">
    <property type="term" value="C:cell septum"/>
    <property type="evidence" value="ECO:0007669"/>
    <property type="project" value="TreeGrafter"/>
</dbReference>
<comment type="similarity">
    <text evidence="9">Belongs to the chitin synthase family.</text>
</comment>
<dbReference type="EMBL" id="CAJVPZ010104924">
    <property type="protein sequence ID" value="CAG8824136.1"/>
    <property type="molecule type" value="Genomic_DNA"/>
</dbReference>
<name>A0A9N9KD89_9GLOM</name>
<dbReference type="Proteomes" id="UP000789396">
    <property type="component" value="Unassembled WGS sequence"/>
</dbReference>
<reference evidence="10" key="1">
    <citation type="submission" date="2021-06" db="EMBL/GenBank/DDBJ databases">
        <authorList>
            <person name="Kallberg Y."/>
            <person name="Tangrot J."/>
            <person name="Rosling A."/>
        </authorList>
    </citation>
    <scope>NUCLEOTIDE SEQUENCE</scope>
    <source>
        <strain evidence="10">IN212</strain>
    </source>
</reference>
<dbReference type="PANTHER" id="PTHR22914">
    <property type="entry name" value="CHITIN SYNTHASE"/>
    <property type="match status" value="1"/>
</dbReference>
<keyword evidence="11" id="KW-1185">Reference proteome</keyword>
<accession>A0A9N9KD89</accession>
<dbReference type="GO" id="GO:0006031">
    <property type="term" value="P:chitin biosynthetic process"/>
    <property type="evidence" value="ECO:0007669"/>
    <property type="project" value="TreeGrafter"/>
</dbReference>